<keyword evidence="5" id="KW-1185">Reference proteome</keyword>
<dbReference type="Proteomes" id="UP001190926">
    <property type="component" value="Unassembled WGS sequence"/>
</dbReference>
<evidence type="ECO:0000256" key="1">
    <source>
        <dbReference type="SAM" id="MobiDB-lite"/>
    </source>
</evidence>
<feature type="compositionally biased region" description="Low complexity" evidence="1">
    <location>
        <begin position="297"/>
        <end position="306"/>
    </location>
</feature>
<dbReference type="PANTHER" id="PTHR37751:SF1">
    <property type="entry name" value="LOW PROTEIN: M-PHASE INDUCER PHOSPHATASE-LIKE PROTEIN"/>
    <property type="match status" value="1"/>
</dbReference>
<feature type="compositionally biased region" description="Basic residues" evidence="1">
    <location>
        <begin position="318"/>
        <end position="329"/>
    </location>
</feature>
<evidence type="ECO:0000313" key="4">
    <source>
        <dbReference type="EMBL" id="KAH6835792.1"/>
    </source>
</evidence>
<evidence type="ECO:0000259" key="3">
    <source>
        <dbReference type="Pfam" id="PF14383"/>
    </source>
</evidence>
<name>A0AAD4JL46_PERFH</name>
<dbReference type="InterPro" id="IPR032795">
    <property type="entry name" value="DUF3741-assoc"/>
</dbReference>
<dbReference type="InterPro" id="IPR025486">
    <property type="entry name" value="DUF4378"/>
</dbReference>
<evidence type="ECO:0000313" key="5">
    <source>
        <dbReference type="Proteomes" id="UP001190926"/>
    </source>
</evidence>
<dbReference type="EMBL" id="SDAM02000032">
    <property type="protein sequence ID" value="KAH6835792.1"/>
    <property type="molecule type" value="Genomic_DNA"/>
</dbReference>
<proteinExistence type="predicted"/>
<sequence length="614" mass="68448">MGKEWLYWVGGGGGGNSRSSSTKRGRAPPGEMKKAAASASAGCMCAVFHLFHWHHFQFPSTHRNQSNTHPNTLYPFLHEEATTTSTGLEAPRNSLKLEETAVMKLEQNLNFPAVGIEIKTSSPRISKSRLDDISSDCNSPGTKTPGVVARLMGLDLLPQIQCTSPLISSKSHRSFFDYDIAAGTRSLPETPRISSSRRSDVEGHRLSLQINKENIINEEVARLFISKQDESSRRSVGLDITNRNTDHRYGRRRRRDENLVLMKHDNPADHSQQNSNARFLDHNINKIKLSPNTLTKSSRISSSSSSYDRHQIPLKQERHGHHYHSKQVSRRRERERNKFNLSERASSPLSRDKILNTNIGPTLLQVKKLKCPSPPPTILPQKQPQVSPSDALSSKSSTRLSCKPSHQSYNKLQLQRNKILTPPPPTASPCSTNGGATALHGGAPPEHRNYVKIILKHAGIINRVNPLTKWHTPSHPMDPGIFHHLELKAAVAAAVLSQRCNRKLIFELVDELLAETLTTPFNLRQRISPVGCFPLVEELCKKIESFPAAKCVVLEDIDSLIDRDMCKSQSNGYLGEEEEMMVCEIEAEIVEWLVCEAVAVMGGDAAEETTKTLI</sequence>
<feature type="region of interest" description="Disordered" evidence="1">
    <location>
        <begin position="9"/>
        <end position="33"/>
    </location>
</feature>
<evidence type="ECO:0000259" key="2">
    <source>
        <dbReference type="Pfam" id="PF14309"/>
    </source>
</evidence>
<dbReference type="AlphaFoldDB" id="A0AAD4JL46"/>
<feature type="compositionally biased region" description="Polar residues" evidence="1">
    <location>
        <begin position="339"/>
        <end position="348"/>
    </location>
</feature>
<comment type="caution">
    <text evidence="4">The sequence shown here is derived from an EMBL/GenBank/DDBJ whole genome shotgun (WGS) entry which is preliminary data.</text>
</comment>
<accession>A0AAD4JL46</accession>
<dbReference type="Pfam" id="PF14309">
    <property type="entry name" value="DUF4378"/>
    <property type="match status" value="1"/>
</dbReference>
<dbReference type="Pfam" id="PF14383">
    <property type="entry name" value="VARLMGL"/>
    <property type="match status" value="1"/>
</dbReference>
<feature type="compositionally biased region" description="Polar residues" evidence="1">
    <location>
        <begin position="380"/>
        <end position="408"/>
    </location>
</feature>
<dbReference type="PANTHER" id="PTHR37751">
    <property type="entry name" value="LOW PROTEIN: M-PHASE INDUCER PHOSPHATASE-LIKE PROTEIN"/>
    <property type="match status" value="1"/>
</dbReference>
<evidence type="ECO:0008006" key="6">
    <source>
        <dbReference type="Google" id="ProtNLM"/>
    </source>
</evidence>
<feature type="domain" description="DUF4378" evidence="2">
    <location>
        <begin position="449"/>
        <end position="596"/>
    </location>
</feature>
<feature type="region of interest" description="Disordered" evidence="1">
    <location>
        <begin position="290"/>
        <end position="348"/>
    </location>
</feature>
<feature type="domain" description="DUF3741" evidence="3">
    <location>
        <begin position="135"/>
        <end position="159"/>
    </location>
</feature>
<protein>
    <recommendedName>
        <fullName evidence="6">DUF4378 domain-containing protein</fullName>
    </recommendedName>
</protein>
<feature type="region of interest" description="Disordered" evidence="1">
    <location>
        <begin position="368"/>
        <end position="408"/>
    </location>
</feature>
<organism evidence="4 5">
    <name type="scientific">Perilla frutescens var. hirtella</name>
    <name type="common">Perilla citriodora</name>
    <name type="synonym">Perilla setoyensis</name>
    <dbReference type="NCBI Taxonomy" id="608512"/>
    <lineage>
        <taxon>Eukaryota</taxon>
        <taxon>Viridiplantae</taxon>
        <taxon>Streptophyta</taxon>
        <taxon>Embryophyta</taxon>
        <taxon>Tracheophyta</taxon>
        <taxon>Spermatophyta</taxon>
        <taxon>Magnoliopsida</taxon>
        <taxon>eudicotyledons</taxon>
        <taxon>Gunneridae</taxon>
        <taxon>Pentapetalae</taxon>
        <taxon>asterids</taxon>
        <taxon>lamiids</taxon>
        <taxon>Lamiales</taxon>
        <taxon>Lamiaceae</taxon>
        <taxon>Nepetoideae</taxon>
        <taxon>Elsholtzieae</taxon>
        <taxon>Perilla</taxon>
    </lineage>
</organism>
<feature type="compositionally biased region" description="Basic and acidic residues" evidence="1">
    <location>
        <begin position="307"/>
        <end position="317"/>
    </location>
</feature>
<reference evidence="4 5" key="1">
    <citation type="journal article" date="2021" name="Nat. Commun.">
        <title>Incipient diploidization of the medicinal plant Perilla within 10,000 years.</title>
        <authorList>
            <person name="Zhang Y."/>
            <person name="Shen Q."/>
            <person name="Leng L."/>
            <person name="Zhang D."/>
            <person name="Chen S."/>
            <person name="Shi Y."/>
            <person name="Ning Z."/>
            <person name="Chen S."/>
        </authorList>
    </citation>
    <scope>NUCLEOTIDE SEQUENCE [LARGE SCALE GENOMIC DNA]</scope>
    <source>
        <strain evidence="5">cv. PC099</strain>
    </source>
</reference>
<gene>
    <name evidence="4" type="ORF">C2S53_003032</name>
</gene>